<feature type="chain" id="PRO_5047150062" description="Secreted protein" evidence="1">
    <location>
        <begin position="39"/>
        <end position="85"/>
    </location>
</feature>
<evidence type="ECO:0000313" key="3">
    <source>
        <dbReference type="Proteomes" id="UP001631993"/>
    </source>
</evidence>
<dbReference type="Proteomes" id="UP001631993">
    <property type="component" value="Unassembled WGS sequence"/>
</dbReference>
<protein>
    <recommendedName>
        <fullName evidence="4">Secreted protein</fullName>
    </recommendedName>
</protein>
<proteinExistence type="predicted"/>
<comment type="caution">
    <text evidence="2">The sequence shown here is derived from an EMBL/GenBank/DDBJ whole genome shotgun (WGS) entry which is preliminary data.</text>
</comment>
<gene>
    <name evidence="2" type="ORF">ACKI1S_27975</name>
</gene>
<accession>A0ABW9INB8</accession>
<sequence length="85" mass="9320">MKRPPRITQPHTTTNYFTQARASAAIAVAALAALSLMACGDSEDRTCLDWDTRTVSTTRLVNGKVQAGTRVETYCDEWAVQEDDA</sequence>
<feature type="signal peptide" evidence="1">
    <location>
        <begin position="1"/>
        <end position="38"/>
    </location>
</feature>
<dbReference type="EMBL" id="JBJVNE010000014">
    <property type="protein sequence ID" value="MFM9649974.1"/>
    <property type="molecule type" value="Genomic_DNA"/>
</dbReference>
<keyword evidence="3" id="KW-1185">Reference proteome</keyword>
<evidence type="ECO:0000256" key="1">
    <source>
        <dbReference type="SAM" id="SignalP"/>
    </source>
</evidence>
<evidence type="ECO:0008006" key="4">
    <source>
        <dbReference type="Google" id="ProtNLM"/>
    </source>
</evidence>
<keyword evidence="1" id="KW-0732">Signal</keyword>
<organism evidence="2 3">
    <name type="scientific">Streptomyces galilaeus</name>
    <dbReference type="NCBI Taxonomy" id="33899"/>
    <lineage>
        <taxon>Bacteria</taxon>
        <taxon>Bacillati</taxon>
        <taxon>Actinomycetota</taxon>
        <taxon>Actinomycetes</taxon>
        <taxon>Kitasatosporales</taxon>
        <taxon>Streptomycetaceae</taxon>
        <taxon>Streptomyces</taxon>
    </lineage>
</organism>
<name>A0ABW9INB8_STRGJ</name>
<evidence type="ECO:0000313" key="2">
    <source>
        <dbReference type="EMBL" id="MFM9649974.1"/>
    </source>
</evidence>
<dbReference type="RefSeq" id="WP_409097730.1">
    <property type="nucleotide sequence ID" value="NZ_JBJVNE010000014.1"/>
</dbReference>
<reference evidence="2 3" key="1">
    <citation type="submission" date="2024-12" db="EMBL/GenBank/DDBJ databases">
        <title>Forecasting of Potato common scab and diversities of Pathogenic streptomyces spp. in china.</title>
        <authorList>
            <person name="Handique U."/>
            <person name="Wu J."/>
        </authorList>
    </citation>
    <scope>NUCLEOTIDE SEQUENCE [LARGE SCALE GENOMIC DNA]</scope>
    <source>
        <strain evidence="2 3">ZRIMU1585</strain>
    </source>
</reference>